<accession>A0A9D1G3S6</accession>
<feature type="active site" description="Schiff-base intermediate with substrate" evidence="4">
    <location>
        <position position="167"/>
    </location>
</feature>
<gene>
    <name evidence="5" type="ORF">IAA84_13120</name>
</gene>
<dbReference type="SUPFAM" id="SSF51569">
    <property type="entry name" value="Aldolase"/>
    <property type="match status" value="1"/>
</dbReference>
<organism evidence="5 6">
    <name type="scientific">Candidatus Alectryocaccomicrobium excrementavium</name>
    <dbReference type="NCBI Taxonomy" id="2840668"/>
    <lineage>
        <taxon>Bacteria</taxon>
        <taxon>Bacillati</taxon>
        <taxon>Bacillota</taxon>
        <taxon>Clostridia</taxon>
        <taxon>Candidatus Alectryocaccomicrobium</taxon>
    </lineage>
</organism>
<evidence type="ECO:0000256" key="3">
    <source>
        <dbReference type="PIRNR" id="PIRNR001365"/>
    </source>
</evidence>
<dbReference type="InterPro" id="IPR002220">
    <property type="entry name" value="DapA-like"/>
</dbReference>
<reference evidence="5" key="2">
    <citation type="journal article" date="2021" name="PeerJ">
        <title>Extensive microbial diversity within the chicken gut microbiome revealed by metagenomics and culture.</title>
        <authorList>
            <person name="Gilroy R."/>
            <person name="Ravi A."/>
            <person name="Getino M."/>
            <person name="Pursley I."/>
            <person name="Horton D.L."/>
            <person name="Alikhan N.F."/>
            <person name="Baker D."/>
            <person name="Gharbi K."/>
            <person name="Hall N."/>
            <person name="Watson M."/>
            <person name="Adriaenssens E.M."/>
            <person name="Foster-Nyarko E."/>
            <person name="Jarju S."/>
            <person name="Secka A."/>
            <person name="Antonio M."/>
            <person name="Oren A."/>
            <person name="Chaudhuri R.R."/>
            <person name="La Ragione R."/>
            <person name="Hildebrand F."/>
            <person name="Pallen M.J."/>
        </authorList>
    </citation>
    <scope>NUCLEOTIDE SEQUENCE</scope>
    <source>
        <strain evidence="5">13766</strain>
    </source>
</reference>
<dbReference type="InterPro" id="IPR013785">
    <property type="entry name" value="Aldolase_TIM"/>
</dbReference>
<comment type="similarity">
    <text evidence="1 3">Belongs to the DapA family.</text>
</comment>
<name>A0A9D1G3S6_9FIRM</name>
<dbReference type="EMBL" id="DVJN01000250">
    <property type="protein sequence ID" value="HIS93950.1"/>
    <property type="molecule type" value="Genomic_DNA"/>
</dbReference>
<comment type="caution">
    <text evidence="5">The sequence shown here is derived from an EMBL/GenBank/DDBJ whole genome shotgun (WGS) entry which is preliminary data.</text>
</comment>
<dbReference type="GO" id="GO:0008840">
    <property type="term" value="F:4-hydroxy-tetrahydrodipicolinate synthase activity"/>
    <property type="evidence" value="ECO:0007669"/>
    <property type="project" value="TreeGrafter"/>
</dbReference>
<dbReference type="AlphaFoldDB" id="A0A9D1G3S6"/>
<feature type="active site" description="Proton donor/acceptor" evidence="4">
    <location>
        <position position="139"/>
    </location>
</feature>
<evidence type="ECO:0000313" key="5">
    <source>
        <dbReference type="EMBL" id="HIS93950.1"/>
    </source>
</evidence>
<dbReference type="PANTHER" id="PTHR12128:SF66">
    <property type="entry name" value="4-HYDROXY-2-OXOGLUTARATE ALDOLASE, MITOCHONDRIAL"/>
    <property type="match status" value="1"/>
</dbReference>
<dbReference type="Gene3D" id="3.20.20.70">
    <property type="entry name" value="Aldolase class I"/>
    <property type="match status" value="1"/>
</dbReference>
<proteinExistence type="inferred from homology"/>
<dbReference type="PIRSF" id="PIRSF001365">
    <property type="entry name" value="DHDPS"/>
    <property type="match status" value="1"/>
</dbReference>
<evidence type="ECO:0000256" key="1">
    <source>
        <dbReference type="ARBA" id="ARBA00007592"/>
    </source>
</evidence>
<dbReference type="SMART" id="SM01130">
    <property type="entry name" value="DHDPS"/>
    <property type="match status" value="1"/>
</dbReference>
<evidence type="ECO:0000256" key="2">
    <source>
        <dbReference type="ARBA" id="ARBA00023239"/>
    </source>
</evidence>
<dbReference type="PANTHER" id="PTHR12128">
    <property type="entry name" value="DIHYDRODIPICOLINATE SYNTHASE"/>
    <property type="match status" value="1"/>
</dbReference>
<dbReference type="Proteomes" id="UP000824140">
    <property type="component" value="Unassembled WGS sequence"/>
</dbReference>
<dbReference type="Pfam" id="PF00701">
    <property type="entry name" value="DHDPS"/>
    <property type="match status" value="1"/>
</dbReference>
<keyword evidence="2 3" id="KW-0456">Lyase</keyword>
<dbReference type="CDD" id="cd00408">
    <property type="entry name" value="DHDPS-like"/>
    <property type="match status" value="1"/>
</dbReference>
<evidence type="ECO:0000256" key="4">
    <source>
        <dbReference type="PIRSR" id="PIRSR001365-1"/>
    </source>
</evidence>
<reference evidence="5" key="1">
    <citation type="submission" date="2020-10" db="EMBL/GenBank/DDBJ databases">
        <authorList>
            <person name="Gilroy R."/>
        </authorList>
    </citation>
    <scope>NUCLEOTIDE SEQUENCE</scope>
    <source>
        <strain evidence="5">13766</strain>
    </source>
</reference>
<sequence>MITKGVYPTMITPYNRDHSIDFGAVRAIVDFYVRRGCAGVFAVCQSSEMAYLSLRERSALCEAVVNAAKDKLTVVASGHVSADLEDQAEELRAMYDAGAQAVVLVSNRLADSGEDDGIWIGRLDALIEALPQQAVLGMYECPAPYKRLLTEKTLGRLAQSGRFAFIKDTCCDAAELRRRLGQLAGSGVKLFNANSATLLDSLRNGGSGFSGVMANFHPELYVWLCEHYGEQPETAEKLQALLTYMSFAESVCYPVCAKYHMDRDGVAMNILSRSADEARFNALSRSTVDQITRLEEMARELVNISI</sequence>
<evidence type="ECO:0000313" key="6">
    <source>
        <dbReference type="Proteomes" id="UP000824140"/>
    </source>
</evidence>
<protein>
    <submittedName>
        <fullName evidence="5">Dihydrodipicolinate synthase family protein</fullName>
    </submittedName>
</protein>